<evidence type="ECO:0000313" key="8">
    <source>
        <dbReference type="EMBL" id="TGZ12022.1"/>
    </source>
</evidence>
<keyword evidence="5 6" id="KW-0472">Membrane</keyword>
<feature type="compositionally biased region" description="Low complexity" evidence="7">
    <location>
        <begin position="339"/>
        <end position="349"/>
    </location>
</feature>
<evidence type="ECO:0000313" key="9">
    <source>
        <dbReference type="Proteomes" id="UP000306274"/>
    </source>
</evidence>
<sequence length="358" mass="36271">MYRFLLTPRWWGINLFVVLAIPFCVFMGTWQLGRFEDRVQSHEQATKQPDPSTRAAEPLDELLPVDKVTSGRPAVATGTYADQFLVPGRELDDRRGFYVLTLLRTEGGGKALPVVRGWLPGTAGDVPVPAAPRGEVTVTGDLQASENIHSDGVNARGGLPEGQLGMISAASLVNLVDYDVYDAWITLPEAEAGGAAGPDDVLKPVPAAAPQGSGLDLKAFQNLGYTGEWFVFAGFVLFMWFRLVRREAETARDVALGLVPEDGEPGVGGAGEVPGASGDSGAVADGGTGGAAADGEAVAAVGGAESSGADEVAVAAGGAVVEVGAGAGAAEAGGGAQGSGDAVQGAQGSKTAGTSHGS</sequence>
<dbReference type="RefSeq" id="WP_136015305.1">
    <property type="nucleotide sequence ID" value="NZ_JBMOSX010000136.1"/>
</dbReference>
<feature type="transmembrane region" description="Helical" evidence="6">
    <location>
        <begin position="223"/>
        <end position="243"/>
    </location>
</feature>
<feature type="compositionally biased region" description="Gly residues" evidence="7">
    <location>
        <begin position="329"/>
        <end position="338"/>
    </location>
</feature>
<name>A0ABY2PLR4_9ACTN</name>
<evidence type="ECO:0000256" key="6">
    <source>
        <dbReference type="RuleBase" id="RU363076"/>
    </source>
</evidence>
<evidence type="ECO:0000256" key="1">
    <source>
        <dbReference type="ARBA" id="ARBA00004370"/>
    </source>
</evidence>
<feature type="region of interest" description="Disordered" evidence="7">
    <location>
        <begin position="329"/>
        <end position="358"/>
    </location>
</feature>
<proteinExistence type="inferred from homology"/>
<feature type="region of interest" description="Disordered" evidence="7">
    <location>
        <begin position="262"/>
        <end position="289"/>
    </location>
</feature>
<evidence type="ECO:0000256" key="4">
    <source>
        <dbReference type="ARBA" id="ARBA00022989"/>
    </source>
</evidence>
<comment type="subcellular location">
    <subcellularLocation>
        <location evidence="6">Cell membrane</location>
        <topology evidence="6">Multi-pass membrane protein</topology>
    </subcellularLocation>
    <subcellularLocation>
        <location evidence="1">Membrane</location>
    </subcellularLocation>
</comment>
<reference evidence="8 9" key="1">
    <citation type="submission" date="2019-04" db="EMBL/GenBank/DDBJ databases">
        <title>Streptomyces rhizosphaericola sp. nov., an actinobacterium isolated from the wheat rhizosphere.</title>
        <authorList>
            <person name="Vargas Hoyos H.A."/>
            <person name="Santos S.N."/>
            <person name="Genuario D.B."/>
            <person name="Melo I.S."/>
            <person name="Da Silva L.J."/>
            <person name="Da Silva F.S.P."/>
            <person name="Zucchi T.D."/>
        </authorList>
    </citation>
    <scope>NUCLEOTIDE SEQUENCE [LARGE SCALE GENOMIC DNA]</scope>
    <source>
        <strain evidence="8 9">1AS2c</strain>
    </source>
</reference>
<comment type="similarity">
    <text evidence="2 6">Belongs to the SURF1 family.</text>
</comment>
<protein>
    <recommendedName>
        <fullName evidence="6">SURF1-like protein</fullName>
    </recommendedName>
</protein>
<organism evidence="8 9">
    <name type="scientific">Streptomyces rhizosphaericola</name>
    <dbReference type="NCBI Taxonomy" id="2564098"/>
    <lineage>
        <taxon>Bacteria</taxon>
        <taxon>Bacillati</taxon>
        <taxon>Actinomycetota</taxon>
        <taxon>Actinomycetes</taxon>
        <taxon>Kitasatosporales</taxon>
        <taxon>Streptomycetaceae</taxon>
        <taxon>Streptomyces</taxon>
    </lineage>
</organism>
<evidence type="ECO:0000256" key="7">
    <source>
        <dbReference type="SAM" id="MobiDB-lite"/>
    </source>
</evidence>
<dbReference type="PANTHER" id="PTHR23427">
    <property type="entry name" value="SURFEIT LOCUS PROTEIN"/>
    <property type="match status" value="1"/>
</dbReference>
<dbReference type="EMBL" id="SRZK01000007">
    <property type="protein sequence ID" value="TGZ12022.1"/>
    <property type="molecule type" value="Genomic_DNA"/>
</dbReference>
<evidence type="ECO:0000256" key="3">
    <source>
        <dbReference type="ARBA" id="ARBA00022692"/>
    </source>
</evidence>
<gene>
    <name evidence="8" type="ORF">E5Z02_01470</name>
</gene>
<dbReference type="InterPro" id="IPR045214">
    <property type="entry name" value="Surf1/Surf4"/>
</dbReference>
<comment type="caution">
    <text evidence="8">The sequence shown here is derived from an EMBL/GenBank/DDBJ whole genome shotgun (WGS) entry which is preliminary data.</text>
</comment>
<evidence type="ECO:0000256" key="5">
    <source>
        <dbReference type="ARBA" id="ARBA00023136"/>
    </source>
</evidence>
<keyword evidence="9" id="KW-1185">Reference proteome</keyword>
<keyword evidence="4 6" id="KW-1133">Transmembrane helix</keyword>
<evidence type="ECO:0000256" key="2">
    <source>
        <dbReference type="ARBA" id="ARBA00007165"/>
    </source>
</evidence>
<dbReference type="CDD" id="cd06662">
    <property type="entry name" value="SURF1"/>
    <property type="match status" value="1"/>
</dbReference>
<dbReference type="Pfam" id="PF02104">
    <property type="entry name" value="SURF1"/>
    <property type="match status" value="1"/>
</dbReference>
<dbReference type="PANTHER" id="PTHR23427:SF2">
    <property type="entry name" value="SURFEIT LOCUS PROTEIN 1"/>
    <property type="match status" value="1"/>
</dbReference>
<dbReference type="PROSITE" id="PS50895">
    <property type="entry name" value="SURF1"/>
    <property type="match status" value="1"/>
</dbReference>
<keyword evidence="6" id="KW-1003">Cell membrane</keyword>
<dbReference type="InterPro" id="IPR002994">
    <property type="entry name" value="Surf1/Shy1"/>
</dbReference>
<feature type="transmembrane region" description="Helical" evidence="6">
    <location>
        <begin position="12"/>
        <end position="32"/>
    </location>
</feature>
<dbReference type="Proteomes" id="UP000306274">
    <property type="component" value="Unassembled WGS sequence"/>
</dbReference>
<accession>A0ABY2PLR4</accession>
<keyword evidence="3 6" id="KW-0812">Transmembrane</keyword>
<feature type="compositionally biased region" description="Low complexity" evidence="7">
    <location>
        <begin position="273"/>
        <end position="283"/>
    </location>
</feature>